<dbReference type="RefSeq" id="WP_184651527.1">
    <property type="nucleotide sequence ID" value="NZ_JACHFR010000001.1"/>
</dbReference>
<evidence type="ECO:0000313" key="2">
    <source>
        <dbReference type="EMBL" id="MBB5218094.1"/>
    </source>
</evidence>
<sequence>MKRSVGVYLIRVLLVLFGMGLFFFSSCGLETYYYLDPPNVEHEPIYSSSDPLQFYFSFRTKEDGDNNTDQGTFKFLGTYIYYKIYNSYTEMKTREDAVSTLNSSTNYTAAADKIISSYEYQVLGFSAVSYDPDPTIESSGSSRYVYIRLNDYGDEEAYKASICVGSELLSSYDSNYAVKLADGTVVVPKRKDGANVKHGFNFNSADSSSDENPVPVSGDPDVYLNTSASSEGTWYVDMYAISVGQDESLSKSYSQVAFLGSVAIYESDYED</sequence>
<feature type="transmembrane region" description="Helical" evidence="1">
    <location>
        <begin position="12"/>
        <end position="35"/>
    </location>
</feature>
<name>A0A840SB88_9SPIR</name>
<dbReference type="KEGG" id="trc:DYE49_06905"/>
<evidence type="ECO:0000313" key="3">
    <source>
        <dbReference type="EMBL" id="QOS40194.1"/>
    </source>
</evidence>
<protein>
    <recommendedName>
        <fullName evidence="6">Lipoprotein</fullName>
    </recommendedName>
</protein>
<keyword evidence="1" id="KW-0812">Transmembrane</keyword>
<dbReference type="Proteomes" id="UP000578697">
    <property type="component" value="Unassembled WGS sequence"/>
</dbReference>
<gene>
    <name evidence="3" type="ORF">DYE49_06905</name>
    <name evidence="2" type="ORF">HNP77_000438</name>
</gene>
<accession>A0A840SB88</accession>
<keyword evidence="1" id="KW-1133">Transmembrane helix</keyword>
<reference evidence="3 5" key="1">
    <citation type="submission" date="2018-08" db="EMBL/GenBank/DDBJ databases">
        <title>The first complete genome of Treponema rectale (CHPAT), a commensal spirochete of the bovine rectum.</title>
        <authorList>
            <person name="Staton G.J."/>
            <person name="Clegg S.R."/>
            <person name="Carter S.D."/>
            <person name="Radford A.D."/>
            <person name="Darby A."/>
            <person name="Hall N."/>
            <person name="Birtles R.J."/>
            <person name="Evans N.J."/>
        </authorList>
    </citation>
    <scope>NUCLEOTIDE SEQUENCE [LARGE SCALE GENOMIC DNA]</scope>
    <source>
        <strain evidence="3 5">CHPA</strain>
    </source>
</reference>
<dbReference type="EMBL" id="JACHFR010000001">
    <property type="protein sequence ID" value="MBB5218094.1"/>
    <property type="molecule type" value="Genomic_DNA"/>
</dbReference>
<evidence type="ECO:0000313" key="4">
    <source>
        <dbReference type="Proteomes" id="UP000578697"/>
    </source>
</evidence>
<evidence type="ECO:0000256" key="1">
    <source>
        <dbReference type="SAM" id="Phobius"/>
    </source>
</evidence>
<evidence type="ECO:0008006" key="6">
    <source>
        <dbReference type="Google" id="ProtNLM"/>
    </source>
</evidence>
<proteinExistence type="predicted"/>
<reference evidence="2 4" key="2">
    <citation type="submission" date="2020-08" db="EMBL/GenBank/DDBJ databases">
        <title>Genomic Encyclopedia of Type Strains, Phase IV (KMG-IV): sequencing the most valuable type-strain genomes for metagenomic binning, comparative biology and taxonomic classification.</title>
        <authorList>
            <person name="Goeker M."/>
        </authorList>
    </citation>
    <scope>NUCLEOTIDE SEQUENCE [LARGE SCALE GENOMIC DNA]</scope>
    <source>
        <strain evidence="2 4">DSM 103679</strain>
    </source>
</reference>
<keyword evidence="1" id="KW-0472">Membrane</keyword>
<organism evidence="2 4">
    <name type="scientific">Treponema rectale</name>
    <dbReference type="NCBI Taxonomy" id="744512"/>
    <lineage>
        <taxon>Bacteria</taxon>
        <taxon>Pseudomonadati</taxon>
        <taxon>Spirochaetota</taxon>
        <taxon>Spirochaetia</taxon>
        <taxon>Spirochaetales</taxon>
        <taxon>Treponemataceae</taxon>
        <taxon>Treponema</taxon>
    </lineage>
</organism>
<keyword evidence="4" id="KW-1185">Reference proteome</keyword>
<evidence type="ECO:0000313" key="5">
    <source>
        <dbReference type="Proteomes" id="UP000593591"/>
    </source>
</evidence>
<dbReference type="EMBL" id="CP031517">
    <property type="protein sequence ID" value="QOS40194.1"/>
    <property type="molecule type" value="Genomic_DNA"/>
</dbReference>
<dbReference type="Proteomes" id="UP000593591">
    <property type="component" value="Chromosome"/>
</dbReference>
<dbReference type="AlphaFoldDB" id="A0A840SB88"/>
<dbReference type="PROSITE" id="PS51257">
    <property type="entry name" value="PROKAR_LIPOPROTEIN"/>
    <property type="match status" value="1"/>
</dbReference>